<name>A0A7C4TWC0_9BACT</name>
<reference evidence="2" key="1">
    <citation type="journal article" date="2020" name="mSystems">
        <title>Genome- and Community-Level Interaction Insights into Carbon Utilization and Element Cycling Functions of Hydrothermarchaeota in Hydrothermal Sediment.</title>
        <authorList>
            <person name="Zhou Z."/>
            <person name="Liu Y."/>
            <person name="Xu W."/>
            <person name="Pan J."/>
            <person name="Luo Z.H."/>
            <person name="Li M."/>
        </authorList>
    </citation>
    <scope>NUCLEOTIDE SEQUENCE [LARGE SCALE GENOMIC DNA]</scope>
    <source>
        <strain evidence="2">SpSt-794</strain>
    </source>
</reference>
<dbReference type="InterPro" id="IPR004942">
    <property type="entry name" value="Roadblock/LAMTOR2_dom"/>
</dbReference>
<dbReference type="EMBL" id="DTHV01000156">
    <property type="protein sequence ID" value="HGW60832.1"/>
    <property type="molecule type" value="Genomic_DNA"/>
</dbReference>
<dbReference type="AlphaFoldDB" id="A0A7C4TWC0"/>
<evidence type="ECO:0000259" key="1">
    <source>
        <dbReference type="SMART" id="SM00960"/>
    </source>
</evidence>
<comment type="caution">
    <text evidence="2">The sequence shown here is derived from an EMBL/GenBank/DDBJ whole genome shotgun (WGS) entry which is preliminary data.</text>
</comment>
<sequence>MENILNELSRVEGVMGVAIVSTDGLIVSSVLPQDLDPDAVSGMCATSFRNSVTTAKVLNAGKVKYVLIETDTNFIIFSSVGNGFLAVVSSRKINLGLLRIKVDKAVQEIKGKMLEE</sequence>
<evidence type="ECO:0000313" key="2">
    <source>
        <dbReference type="EMBL" id="HGW60832.1"/>
    </source>
</evidence>
<dbReference type="Pfam" id="PF03259">
    <property type="entry name" value="Robl_LC7"/>
    <property type="match status" value="1"/>
</dbReference>
<dbReference type="SMART" id="SM00960">
    <property type="entry name" value="Robl_LC7"/>
    <property type="match status" value="1"/>
</dbReference>
<gene>
    <name evidence="2" type="ORF">ENV82_05330</name>
</gene>
<accession>A0A7C4TWC0</accession>
<dbReference type="SUPFAM" id="SSF103196">
    <property type="entry name" value="Roadblock/LC7 domain"/>
    <property type="match status" value="1"/>
</dbReference>
<proteinExistence type="predicted"/>
<protein>
    <recommendedName>
        <fullName evidence="1">Roadblock/LAMTOR2 domain-containing protein</fullName>
    </recommendedName>
</protein>
<dbReference type="Gene3D" id="3.30.450.30">
    <property type="entry name" value="Dynein light chain 2a, cytoplasmic"/>
    <property type="match status" value="1"/>
</dbReference>
<feature type="domain" description="Roadblock/LAMTOR2" evidence="1">
    <location>
        <begin position="1"/>
        <end position="89"/>
    </location>
</feature>
<organism evidence="2">
    <name type="scientific">Caldisericum exile</name>
    <dbReference type="NCBI Taxonomy" id="693075"/>
    <lineage>
        <taxon>Bacteria</taxon>
        <taxon>Pseudomonadati</taxon>
        <taxon>Caldisericota/Cryosericota group</taxon>
        <taxon>Caldisericota</taxon>
        <taxon>Caldisericia</taxon>
        <taxon>Caldisericales</taxon>
        <taxon>Caldisericaceae</taxon>
        <taxon>Caldisericum</taxon>
    </lineage>
</organism>